<sequence length="261" mass="28203">MFETARYEASRRLRGTAALAGGIAVLVAFFVWYFSVLDVEGLTQAMESLPPAMLEAFGIETIATIEGFLAAEVYNFVWVLGLGLYFAYAAGGLIAGDVEHDRMDLLVSFPVSRSWLLIEKFSALLVPIIAVNIVVAAVVYGGAAAIGESIDLAHLVLVHALSIPYLLTCAAIGTVFSVIFDRADVAKRAAIGLVFALFLIKSVTANAEGYEWIQNVSPMNYYEPTPILIDGTYQLADVGVLLVVFTVLLIGSQVVFQRRDI</sequence>
<dbReference type="HOGENOM" id="CLU_064090_2_0_2"/>
<feature type="transmembrane region" description="Helical" evidence="1">
    <location>
        <begin position="123"/>
        <end position="146"/>
    </location>
</feature>
<proteinExistence type="predicted"/>
<feature type="transmembrane region" description="Helical" evidence="1">
    <location>
        <begin position="191"/>
        <end position="213"/>
    </location>
</feature>
<dbReference type="GeneID" id="25146854"/>
<keyword evidence="1" id="KW-0812">Transmembrane</keyword>
<dbReference type="PANTHER" id="PTHR37305">
    <property type="entry name" value="INTEGRAL MEMBRANE PROTEIN-RELATED"/>
    <property type="match status" value="1"/>
</dbReference>
<protein>
    <recommendedName>
        <fullName evidence="4">ABC transporter permease</fullName>
    </recommendedName>
</protein>
<dbReference type="Proteomes" id="UP000019024">
    <property type="component" value="Plasmid unnamed"/>
</dbReference>
<evidence type="ECO:0008006" key="4">
    <source>
        <dbReference type="Google" id="ProtNLM"/>
    </source>
</evidence>
<dbReference type="KEGG" id="hlr:HALLA_03395"/>
<dbReference type="EMBL" id="CP007056">
    <property type="protein sequence ID" value="AHG01446.1"/>
    <property type="molecule type" value="Genomic_DNA"/>
</dbReference>
<keyword evidence="3" id="KW-1185">Reference proteome</keyword>
<dbReference type="AlphaFoldDB" id="W0JRV9"/>
<geneLocation type="plasmid" evidence="2">
    <name>unnamed</name>
</geneLocation>
<gene>
    <name evidence="2" type="ORF">HALLA_03395</name>
</gene>
<dbReference type="PANTHER" id="PTHR37305:SF1">
    <property type="entry name" value="MEMBRANE PROTEIN"/>
    <property type="match status" value="1"/>
</dbReference>
<keyword evidence="1" id="KW-0472">Membrane</keyword>
<name>W0JRV9_9EURY</name>
<evidence type="ECO:0000256" key="1">
    <source>
        <dbReference type="SAM" id="Phobius"/>
    </source>
</evidence>
<feature type="transmembrane region" description="Helical" evidence="1">
    <location>
        <begin position="233"/>
        <end position="256"/>
    </location>
</feature>
<accession>W0JRV9</accession>
<dbReference type="GO" id="GO:0005886">
    <property type="term" value="C:plasma membrane"/>
    <property type="evidence" value="ECO:0007669"/>
    <property type="project" value="UniProtKB-SubCell"/>
</dbReference>
<evidence type="ECO:0000313" key="3">
    <source>
        <dbReference type="Proteomes" id="UP000019024"/>
    </source>
</evidence>
<organism evidence="2 3">
    <name type="scientific">Halostagnicola larsenii XH-48</name>
    <dbReference type="NCBI Taxonomy" id="797299"/>
    <lineage>
        <taxon>Archaea</taxon>
        <taxon>Methanobacteriati</taxon>
        <taxon>Methanobacteriota</taxon>
        <taxon>Stenosarchaea group</taxon>
        <taxon>Halobacteria</taxon>
        <taxon>Halobacteriales</taxon>
        <taxon>Natrialbaceae</taxon>
        <taxon>Halostagnicola</taxon>
    </lineage>
</organism>
<keyword evidence="2" id="KW-0614">Plasmid</keyword>
<evidence type="ECO:0000313" key="2">
    <source>
        <dbReference type="EMBL" id="AHG01446.1"/>
    </source>
</evidence>
<dbReference type="RefSeq" id="WP_049954351.1">
    <property type="nucleotide sequence ID" value="NZ_CP007056.1"/>
</dbReference>
<dbReference type="GO" id="GO:0140359">
    <property type="term" value="F:ABC-type transporter activity"/>
    <property type="evidence" value="ECO:0007669"/>
    <property type="project" value="InterPro"/>
</dbReference>
<dbReference type="Pfam" id="PF12679">
    <property type="entry name" value="ABC2_membrane_2"/>
    <property type="match status" value="1"/>
</dbReference>
<feature type="transmembrane region" description="Helical" evidence="1">
    <location>
        <begin position="152"/>
        <end position="179"/>
    </location>
</feature>
<feature type="transmembrane region" description="Helical" evidence="1">
    <location>
        <begin position="76"/>
        <end position="96"/>
    </location>
</feature>
<keyword evidence="1" id="KW-1133">Transmembrane helix</keyword>
<dbReference type="OrthoDB" id="204776at2157"/>
<reference evidence="2 3" key="1">
    <citation type="submission" date="2014-01" db="EMBL/GenBank/DDBJ databases">
        <authorList>
            <consortium name="DOE Joint Genome Institute"/>
            <person name="Anderson I."/>
            <person name="Huntemann M."/>
            <person name="Han J."/>
            <person name="Chen A."/>
            <person name="Kyrpides N."/>
            <person name="Mavromatis K."/>
            <person name="Markowitz V."/>
            <person name="Palaniappan K."/>
            <person name="Ivanova N."/>
            <person name="Schaumberg A."/>
            <person name="Pati A."/>
            <person name="Liolios K."/>
            <person name="Nordberg H.P."/>
            <person name="Cantor M.N."/>
            <person name="Hua S.X."/>
            <person name="Woyke T."/>
        </authorList>
    </citation>
    <scope>NUCLEOTIDE SEQUENCE [LARGE SCALE GENOMIC DNA]</scope>
    <source>
        <strain evidence="2 3">XH-48</strain>
        <plasmid evidence="3">1</plasmid>
    </source>
</reference>
<feature type="transmembrane region" description="Helical" evidence="1">
    <location>
        <begin position="12"/>
        <end position="34"/>
    </location>
</feature>
<dbReference type="eggNOG" id="arCOG02436">
    <property type="taxonomic scope" value="Archaea"/>
</dbReference>